<reference evidence="1 2" key="1">
    <citation type="submission" date="2016-01" db="EMBL/GenBank/DDBJ databases">
        <title>Genome sequencing of Roseivirga spongicola UST030701-084.</title>
        <authorList>
            <person name="Selvaratnam C."/>
            <person name="Thevarajoo S."/>
            <person name="Goh K.M."/>
            <person name="Ee R."/>
            <person name="Chan K.-G."/>
            <person name="Chong C.S."/>
        </authorList>
    </citation>
    <scope>NUCLEOTIDE SEQUENCE [LARGE SCALE GENOMIC DNA]</scope>
    <source>
        <strain evidence="1 2">UST030701-084</strain>
    </source>
</reference>
<protein>
    <submittedName>
        <fullName evidence="1">Uncharacterized protein</fullName>
    </submittedName>
</protein>
<sequence>MKVTFETEDEKEAKRLAKANDMAFMLWDLVHNGWRDFKHTDYDYKKSWKKIHELLDQYKIDVDELAQ</sequence>
<evidence type="ECO:0000313" key="2">
    <source>
        <dbReference type="Proteomes" id="UP000075606"/>
    </source>
</evidence>
<organism evidence="1 2">
    <name type="scientific">Roseivirga spongicola</name>
    <dbReference type="NCBI Taxonomy" id="333140"/>
    <lineage>
        <taxon>Bacteria</taxon>
        <taxon>Pseudomonadati</taxon>
        <taxon>Bacteroidota</taxon>
        <taxon>Cytophagia</taxon>
        <taxon>Cytophagales</taxon>
        <taxon>Roseivirgaceae</taxon>
        <taxon>Roseivirga</taxon>
    </lineage>
</organism>
<dbReference type="Proteomes" id="UP000075606">
    <property type="component" value="Unassembled WGS sequence"/>
</dbReference>
<accession>A0A150XDY6</accession>
<dbReference type="RefSeq" id="WP_068218588.1">
    <property type="nucleotide sequence ID" value="NZ_LRPC01000002.1"/>
</dbReference>
<gene>
    <name evidence="1" type="ORF">AWW68_18880</name>
</gene>
<comment type="caution">
    <text evidence="1">The sequence shown here is derived from an EMBL/GenBank/DDBJ whole genome shotgun (WGS) entry which is preliminary data.</text>
</comment>
<keyword evidence="2" id="KW-1185">Reference proteome</keyword>
<proteinExistence type="predicted"/>
<dbReference type="AlphaFoldDB" id="A0A150XDY6"/>
<evidence type="ECO:0000313" key="1">
    <source>
        <dbReference type="EMBL" id="KYG76923.1"/>
    </source>
</evidence>
<dbReference type="EMBL" id="LRPC01000002">
    <property type="protein sequence ID" value="KYG76923.1"/>
    <property type="molecule type" value="Genomic_DNA"/>
</dbReference>
<dbReference type="STRING" id="333140.AWW68_18880"/>
<name>A0A150XDY6_9BACT</name>